<dbReference type="PANTHER" id="PTHR33371:SF4">
    <property type="entry name" value="INTERMEMBRANE PHOSPHOLIPID TRANSPORT SYSTEM BINDING PROTEIN MLAD"/>
    <property type="match status" value="1"/>
</dbReference>
<dbReference type="RefSeq" id="WP_080808537.1">
    <property type="nucleotide sequence ID" value="NZ_LT828561.1"/>
</dbReference>
<dbReference type="OrthoDB" id="9788420at2"/>
<evidence type="ECO:0000313" key="3">
    <source>
        <dbReference type="EMBL" id="SLM30483.1"/>
    </source>
</evidence>
<proteinExistence type="predicted"/>
<reference evidence="3 4" key="1">
    <citation type="submission" date="2017-03" db="EMBL/GenBank/DDBJ databases">
        <authorList>
            <person name="Afonso C.L."/>
            <person name="Miller P.J."/>
            <person name="Scott M.A."/>
            <person name="Spackman E."/>
            <person name="Goraichik I."/>
            <person name="Dimitrov K.M."/>
            <person name="Suarez D.L."/>
            <person name="Swayne D.E."/>
        </authorList>
    </citation>
    <scope>NUCLEOTIDE SEQUENCE [LARGE SCALE GENOMIC DNA]</scope>
    <source>
        <strain evidence="3">PRJEB14757</strain>
    </source>
</reference>
<evidence type="ECO:0000256" key="1">
    <source>
        <dbReference type="SAM" id="Phobius"/>
    </source>
</evidence>
<name>A0A1W1HDH6_9BACT</name>
<feature type="transmembrane region" description="Helical" evidence="1">
    <location>
        <begin position="12"/>
        <end position="34"/>
    </location>
</feature>
<dbReference type="Proteomes" id="UP000191931">
    <property type="component" value="Unassembled WGS sequence"/>
</dbReference>
<dbReference type="STRING" id="1246637.MTBBW1_2280025"/>
<keyword evidence="1" id="KW-1133">Transmembrane helix</keyword>
<sequence length="151" mass="16353">MKKEKMEFYVGILMIIGLSCCAYLIIVLGGANVINKNDYRVFAYFSSVAGLKAGANVEMAGVEIGNVISISLDMERLLAKVELGIRENIKLAEDVLASVKTSGVIGDKYINLSPGGSEIFLESGDTIFNTESAIDIEALVSKYIFGKKEEE</sequence>
<feature type="domain" description="Mce/MlaD" evidence="2">
    <location>
        <begin position="38"/>
        <end position="115"/>
    </location>
</feature>
<keyword evidence="1" id="KW-0812">Transmembrane</keyword>
<dbReference type="InterPro" id="IPR003399">
    <property type="entry name" value="Mce/MlaD"/>
</dbReference>
<dbReference type="GO" id="GO:0005543">
    <property type="term" value="F:phospholipid binding"/>
    <property type="evidence" value="ECO:0007669"/>
    <property type="project" value="TreeGrafter"/>
</dbReference>
<organism evidence="3 4">
    <name type="scientific">Desulfamplus magnetovallimortis</name>
    <dbReference type="NCBI Taxonomy" id="1246637"/>
    <lineage>
        <taxon>Bacteria</taxon>
        <taxon>Pseudomonadati</taxon>
        <taxon>Thermodesulfobacteriota</taxon>
        <taxon>Desulfobacteria</taxon>
        <taxon>Desulfobacterales</taxon>
        <taxon>Desulfobacteraceae</taxon>
        <taxon>Desulfamplus</taxon>
    </lineage>
</organism>
<dbReference type="NCBIfam" id="TIGR04430">
    <property type="entry name" value="OM_asym_MlaD"/>
    <property type="match status" value="1"/>
</dbReference>
<evidence type="ECO:0000313" key="4">
    <source>
        <dbReference type="Proteomes" id="UP000191931"/>
    </source>
</evidence>
<dbReference type="PANTHER" id="PTHR33371">
    <property type="entry name" value="INTERMEMBRANE PHOSPHOLIPID TRANSPORT SYSTEM BINDING PROTEIN MLAD-RELATED"/>
    <property type="match status" value="1"/>
</dbReference>
<dbReference type="GO" id="GO:0005548">
    <property type="term" value="F:phospholipid transporter activity"/>
    <property type="evidence" value="ECO:0007669"/>
    <property type="project" value="TreeGrafter"/>
</dbReference>
<dbReference type="Pfam" id="PF02470">
    <property type="entry name" value="MlaD"/>
    <property type="match status" value="1"/>
</dbReference>
<keyword evidence="4" id="KW-1185">Reference proteome</keyword>
<dbReference type="InterPro" id="IPR052336">
    <property type="entry name" value="MlaD_Phospholipid_Transporter"/>
</dbReference>
<dbReference type="AlphaFoldDB" id="A0A1W1HDH6"/>
<dbReference type="EMBL" id="FWEV01000144">
    <property type="protein sequence ID" value="SLM30483.1"/>
    <property type="molecule type" value="Genomic_DNA"/>
</dbReference>
<dbReference type="InterPro" id="IPR030970">
    <property type="entry name" value="ABC_MlaD"/>
</dbReference>
<gene>
    <name evidence="3" type="ORF">MTBBW1_2280025</name>
</gene>
<dbReference type="PROSITE" id="PS51257">
    <property type="entry name" value="PROKAR_LIPOPROTEIN"/>
    <property type="match status" value="1"/>
</dbReference>
<protein>
    <submittedName>
        <fullName evidence="3">ABC-type transporter involved in resistance to organic solvents, periplasmic binding component</fullName>
    </submittedName>
</protein>
<evidence type="ECO:0000259" key="2">
    <source>
        <dbReference type="Pfam" id="PF02470"/>
    </source>
</evidence>
<accession>A0A1W1HDH6</accession>
<keyword evidence="1" id="KW-0472">Membrane</keyword>